<gene>
    <name evidence="7" type="ORF">GCM10008938_14460</name>
</gene>
<dbReference type="GO" id="GO:0008483">
    <property type="term" value="F:transaminase activity"/>
    <property type="evidence" value="ECO:0007669"/>
    <property type="project" value="UniProtKB-KW"/>
</dbReference>
<dbReference type="Gene3D" id="3.40.640.10">
    <property type="entry name" value="Type I PLP-dependent aspartate aminotransferase-like (Major domain)"/>
    <property type="match status" value="1"/>
</dbReference>
<comment type="caution">
    <text evidence="7">The sequence shown here is derived from an EMBL/GenBank/DDBJ whole genome shotgun (WGS) entry which is preliminary data.</text>
</comment>
<dbReference type="SUPFAM" id="SSF53383">
    <property type="entry name" value="PLP-dependent transferases"/>
    <property type="match status" value="1"/>
</dbReference>
<dbReference type="PROSITE" id="PS00595">
    <property type="entry name" value="AA_TRANSFER_CLASS_5"/>
    <property type="match status" value="1"/>
</dbReference>
<evidence type="ECO:0000256" key="3">
    <source>
        <dbReference type="ARBA" id="ARBA00022898"/>
    </source>
</evidence>
<evidence type="ECO:0000256" key="5">
    <source>
        <dbReference type="RuleBase" id="RU004504"/>
    </source>
</evidence>
<keyword evidence="7" id="KW-0032">Aminotransferase</keyword>
<keyword evidence="7" id="KW-0808">Transferase</keyword>
<proteinExistence type="inferred from homology"/>
<dbReference type="InterPro" id="IPR020578">
    <property type="entry name" value="Aminotrans_V_PyrdxlP_BS"/>
</dbReference>
<dbReference type="InterPro" id="IPR015422">
    <property type="entry name" value="PyrdxlP-dep_Trfase_small"/>
</dbReference>
<dbReference type="Proteomes" id="UP000632222">
    <property type="component" value="Unassembled WGS sequence"/>
</dbReference>
<dbReference type="Gene3D" id="3.90.1150.10">
    <property type="entry name" value="Aspartate Aminotransferase, domain 1"/>
    <property type="match status" value="1"/>
</dbReference>
<sequence length="354" mass="38365">MVGHMDPAVFALNARIQANLKVLYGAAADAFTALVAGTGSLGMETGFANLIEAGDTVVVATNGSFGDRMVEMCERYGAKVIVVRAPIGEAVRLEEVEKALREHQPKMVSVVHGETSTGVLNPAPEIAHIAQDMGILVTVDAVTTAGMMPYEMEKWGIDYAYTGSQKCLSAPPGVAPVAVSARAMEVVKNRKTPVTLWYSDFLGLQAYWDHKDYHHTVPVQLHYALDAALTAALSEGLEVRAHHAAELSVAVARTLETIGFSHFVKNPRERLPSVLSLRLPEGMNDAQVRGALRQKNISITGGLDATRGLIWRLGLMGEAARVEHYLRFMRTLDEILGHKHLEATLEQNLSAVHA</sequence>
<name>A0ABQ2D147_9DEIO</name>
<dbReference type="InterPro" id="IPR000192">
    <property type="entry name" value="Aminotrans_V_dom"/>
</dbReference>
<comment type="similarity">
    <text evidence="2 4">Belongs to the class-V pyridoxal-phosphate-dependent aminotransferase family.</text>
</comment>
<evidence type="ECO:0000256" key="4">
    <source>
        <dbReference type="RuleBase" id="RU004075"/>
    </source>
</evidence>
<protein>
    <submittedName>
        <fullName evidence="7">Aminotransferase class V</fullName>
    </submittedName>
</protein>
<dbReference type="InterPro" id="IPR024169">
    <property type="entry name" value="SP_NH2Trfase/AEP_transaminase"/>
</dbReference>
<keyword evidence="8" id="KW-1185">Reference proteome</keyword>
<reference evidence="8" key="1">
    <citation type="journal article" date="2019" name="Int. J. Syst. Evol. Microbiol.">
        <title>The Global Catalogue of Microorganisms (GCM) 10K type strain sequencing project: providing services to taxonomists for standard genome sequencing and annotation.</title>
        <authorList>
            <consortium name="The Broad Institute Genomics Platform"/>
            <consortium name="The Broad Institute Genome Sequencing Center for Infectious Disease"/>
            <person name="Wu L."/>
            <person name="Ma J."/>
        </authorList>
    </citation>
    <scope>NUCLEOTIDE SEQUENCE [LARGE SCALE GENOMIC DNA]</scope>
    <source>
        <strain evidence="8">JCM 14370</strain>
    </source>
</reference>
<evidence type="ECO:0000259" key="6">
    <source>
        <dbReference type="Pfam" id="PF00266"/>
    </source>
</evidence>
<dbReference type="EMBL" id="BMOD01000004">
    <property type="protein sequence ID" value="GGJ29446.1"/>
    <property type="molecule type" value="Genomic_DNA"/>
</dbReference>
<dbReference type="InterPro" id="IPR015424">
    <property type="entry name" value="PyrdxlP-dep_Trfase"/>
</dbReference>
<organism evidence="7 8">
    <name type="scientific">Deinococcus roseus</name>
    <dbReference type="NCBI Taxonomy" id="392414"/>
    <lineage>
        <taxon>Bacteria</taxon>
        <taxon>Thermotogati</taxon>
        <taxon>Deinococcota</taxon>
        <taxon>Deinococci</taxon>
        <taxon>Deinococcales</taxon>
        <taxon>Deinococcaceae</taxon>
        <taxon>Deinococcus</taxon>
    </lineage>
</organism>
<evidence type="ECO:0000256" key="1">
    <source>
        <dbReference type="ARBA" id="ARBA00001933"/>
    </source>
</evidence>
<dbReference type="PANTHER" id="PTHR21152:SF40">
    <property type="entry name" value="ALANINE--GLYOXYLATE AMINOTRANSFERASE"/>
    <property type="match status" value="1"/>
</dbReference>
<keyword evidence="3" id="KW-0663">Pyridoxal phosphate</keyword>
<comment type="cofactor">
    <cofactor evidence="1 5">
        <name>pyridoxal 5'-phosphate</name>
        <dbReference type="ChEBI" id="CHEBI:597326"/>
    </cofactor>
</comment>
<feature type="domain" description="Aminotransferase class V" evidence="6">
    <location>
        <begin position="18"/>
        <end position="315"/>
    </location>
</feature>
<evidence type="ECO:0000313" key="7">
    <source>
        <dbReference type="EMBL" id="GGJ29446.1"/>
    </source>
</evidence>
<evidence type="ECO:0000256" key="2">
    <source>
        <dbReference type="ARBA" id="ARBA00009236"/>
    </source>
</evidence>
<accession>A0ABQ2D147</accession>
<dbReference type="InterPro" id="IPR015421">
    <property type="entry name" value="PyrdxlP-dep_Trfase_major"/>
</dbReference>
<dbReference type="Pfam" id="PF00266">
    <property type="entry name" value="Aminotran_5"/>
    <property type="match status" value="1"/>
</dbReference>
<dbReference type="PANTHER" id="PTHR21152">
    <property type="entry name" value="AMINOTRANSFERASE CLASS V"/>
    <property type="match status" value="1"/>
</dbReference>
<evidence type="ECO:0000313" key="8">
    <source>
        <dbReference type="Proteomes" id="UP000632222"/>
    </source>
</evidence>
<dbReference type="PIRSF" id="PIRSF000524">
    <property type="entry name" value="SPT"/>
    <property type="match status" value="1"/>
</dbReference>